<evidence type="ECO:0000256" key="5">
    <source>
        <dbReference type="ARBA" id="ARBA00022525"/>
    </source>
</evidence>
<accession>A0A9D2KKB0</accession>
<dbReference type="GO" id="GO:0009424">
    <property type="term" value="C:bacterial-type flagellum hook"/>
    <property type="evidence" value="ECO:0007669"/>
    <property type="project" value="InterPro"/>
</dbReference>
<evidence type="ECO:0000256" key="4">
    <source>
        <dbReference type="ARBA" id="ARBA00016244"/>
    </source>
</evidence>
<dbReference type="InterPro" id="IPR019776">
    <property type="entry name" value="Flagellar_basal_body_rod_CS"/>
</dbReference>
<comment type="similarity">
    <text evidence="3">Belongs to the flagella basal body rod proteins family.</text>
</comment>
<evidence type="ECO:0000313" key="12">
    <source>
        <dbReference type="Proteomes" id="UP000824225"/>
    </source>
</evidence>
<evidence type="ECO:0000259" key="9">
    <source>
        <dbReference type="Pfam" id="PF06429"/>
    </source>
</evidence>
<evidence type="ECO:0000259" key="10">
    <source>
        <dbReference type="Pfam" id="PF22638"/>
    </source>
</evidence>
<evidence type="ECO:0000256" key="6">
    <source>
        <dbReference type="ARBA" id="ARBA00023143"/>
    </source>
</evidence>
<keyword evidence="7" id="KW-0175">Coiled coil</keyword>
<comment type="subcellular location">
    <subcellularLocation>
        <location evidence="1">Bacterial flagellum</location>
    </subcellularLocation>
    <subcellularLocation>
        <location evidence="2">Secreted</location>
    </subcellularLocation>
</comment>
<dbReference type="PANTHER" id="PTHR30033">
    <property type="entry name" value="FLAGELLAR HOOK-ASSOCIATED PROTEIN 1"/>
    <property type="match status" value="1"/>
</dbReference>
<keyword evidence="11" id="KW-0966">Cell projection</keyword>
<dbReference type="SUPFAM" id="SSF64518">
    <property type="entry name" value="Phase 1 flagellin"/>
    <property type="match status" value="1"/>
</dbReference>
<dbReference type="Proteomes" id="UP000824225">
    <property type="component" value="Unassembled WGS sequence"/>
</dbReference>
<dbReference type="InterPro" id="IPR002371">
    <property type="entry name" value="FlgK"/>
</dbReference>
<dbReference type="EMBL" id="DXAN01000003">
    <property type="protein sequence ID" value="HJA07950.1"/>
    <property type="molecule type" value="Genomic_DNA"/>
</dbReference>
<dbReference type="PROSITE" id="PS00588">
    <property type="entry name" value="FLAGELLA_BB_ROD"/>
    <property type="match status" value="1"/>
</dbReference>
<organism evidence="11 12">
    <name type="scientific">Candidatus Mailhella merdigallinarum</name>
    <dbReference type="NCBI Taxonomy" id="2838658"/>
    <lineage>
        <taxon>Bacteria</taxon>
        <taxon>Pseudomonadati</taxon>
        <taxon>Thermodesulfobacteriota</taxon>
        <taxon>Desulfovibrionia</taxon>
        <taxon>Desulfovibrionales</taxon>
        <taxon>Desulfovibrionaceae</taxon>
        <taxon>Mailhella</taxon>
    </lineage>
</organism>
<dbReference type="Pfam" id="PF06429">
    <property type="entry name" value="Flg_bbr_C"/>
    <property type="match status" value="1"/>
</dbReference>
<feature type="coiled-coil region" evidence="7">
    <location>
        <begin position="147"/>
        <end position="185"/>
    </location>
</feature>
<proteinExistence type="inferred from homology"/>
<dbReference type="Pfam" id="PF00460">
    <property type="entry name" value="Flg_bb_rod"/>
    <property type="match status" value="1"/>
</dbReference>
<evidence type="ECO:0000256" key="1">
    <source>
        <dbReference type="ARBA" id="ARBA00004365"/>
    </source>
</evidence>
<dbReference type="GO" id="GO:0005576">
    <property type="term" value="C:extracellular region"/>
    <property type="evidence" value="ECO:0007669"/>
    <property type="project" value="UniProtKB-SubCell"/>
</dbReference>
<sequence>MGVNNLLNIGTGALYANQIALGVTGNNVANVDTDGYSRQSVRFQEARPVDGHPGQIGMGVYASEVYRNFNRFIENAYLERFTQQQRWSEQSTILQSVENIFNEANREGISNQLSVFFTNWSKLAGTPDNEAVREDLLAQADSLAALIRDSKSSLESIQKEMDSYINQTVTEVNNILERLRELNKQIAVAQTPTNTPNTLYDQRDQLVRQLSELIDVRVEDKGGSDFSLFTESGQPLLSGDSVFKLQVQPSGVEKQTKNFTGELEFSGDDSREYTLDFVDGNSFRVSLDGGKSWMRGEDGKIATFDVPPEGQSIRIKNLDITFHRNEGDSFSAGDKFVIVPKTGVYWDSPTRDPINITPQTYDDGTENSNRLTGGKLTSYFNVRDYHVGRYMDKLDAFANTLVWEVNMLHSQGSGLERLTNMQGTYGVDRSDLPIGGRNSGLTYADRLTEGNLSLHFYDANTGESLLSGSLDFTNPHVPGGPATNFDPAVHSLEDVAYALNNSYPDPNHPGRNLITATIENGRLHISAADGVTFNAGSDSTGLLAGLGLNTFFQGGSASDISVNPVLRNNLSLINAQSVDGNGEANEGDGNIASRISQLATKDVRISTLWENSTQTLGGYYAGLVGLVGSETRTAMFNEQYNTALADDLDTRASAISGVNLDEEMTNLIRYQHSYTAAAKLITTADQMLETILGLKQ</sequence>
<name>A0A9D2KKB0_9BACT</name>
<dbReference type="GO" id="GO:0005198">
    <property type="term" value="F:structural molecule activity"/>
    <property type="evidence" value="ECO:0007669"/>
    <property type="project" value="InterPro"/>
</dbReference>
<evidence type="ECO:0000313" key="11">
    <source>
        <dbReference type="EMBL" id="HJA07950.1"/>
    </source>
</evidence>
<dbReference type="Pfam" id="PF22638">
    <property type="entry name" value="FlgK_D1"/>
    <property type="match status" value="1"/>
</dbReference>
<dbReference type="InterPro" id="IPR010930">
    <property type="entry name" value="Flg_bb/hook_C_dom"/>
</dbReference>
<feature type="domain" description="Flagellar hook-associated protein FlgK helical" evidence="10">
    <location>
        <begin position="94"/>
        <end position="256"/>
    </location>
</feature>
<keyword evidence="11" id="KW-0282">Flagellum</keyword>
<dbReference type="InterPro" id="IPR053927">
    <property type="entry name" value="FlgK_helical"/>
</dbReference>
<keyword evidence="11" id="KW-0969">Cilium</keyword>
<evidence type="ECO:0000256" key="7">
    <source>
        <dbReference type="SAM" id="Coils"/>
    </source>
</evidence>
<evidence type="ECO:0000259" key="8">
    <source>
        <dbReference type="Pfam" id="PF00460"/>
    </source>
</evidence>
<evidence type="ECO:0000256" key="2">
    <source>
        <dbReference type="ARBA" id="ARBA00004613"/>
    </source>
</evidence>
<dbReference type="AlphaFoldDB" id="A0A9D2KKB0"/>
<dbReference type="NCBIfam" id="TIGR02492">
    <property type="entry name" value="flgK_ends"/>
    <property type="match status" value="1"/>
</dbReference>
<gene>
    <name evidence="11" type="primary">flgK</name>
    <name evidence="11" type="ORF">H9962_01990</name>
</gene>
<reference evidence="11" key="1">
    <citation type="journal article" date="2021" name="PeerJ">
        <title>Extensive microbial diversity within the chicken gut microbiome revealed by metagenomics and culture.</title>
        <authorList>
            <person name="Gilroy R."/>
            <person name="Ravi A."/>
            <person name="Getino M."/>
            <person name="Pursley I."/>
            <person name="Horton D.L."/>
            <person name="Alikhan N.F."/>
            <person name="Baker D."/>
            <person name="Gharbi K."/>
            <person name="Hall N."/>
            <person name="Watson M."/>
            <person name="Adriaenssens E.M."/>
            <person name="Foster-Nyarko E."/>
            <person name="Jarju S."/>
            <person name="Secka A."/>
            <person name="Antonio M."/>
            <person name="Oren A."/>
            <person name="Chaudhuri R.R."/>
            <person name="La Ragione R."/>
            <person name="Hildebrand F."/>
            <person name="Pallen M.J."/>
        </authorList>
    </citation>
    <scope>NUCLEOTIDE SEQUENCE</scope>
    <source>
        <strain evidence="11">CHK186-16707</strain>
    </source>
</reference>
<comment type="caution">
    <text evidence="11">The sequence shown here is derived from an EMBL/GenBank/DDBJ whole genome shotgun (WGS) entry which is preliminary data.</text>
</comment>
<dbReference type="InterPro" id="IPR001444">
    <property type="entry name" value="Flag_bb_rod_N"/>
</dbReference>
<keyword evidence="5" id="KW-0964">Secreted</keyword>
<reference evidence="11" key="2">
    <citation type="submission" date="2021-04" db="EMBL/GenBank/DDBJ databases">
        <authorList>
            <person name="Gilroy R."/>
        </authorList>
    </citation>
    <scope>NUCLEOTIDE SEQUENCE</scope>
    <source>
        <strain evidence="11">CHK186-16707</strain>
    </source>
</reference>
<feature type="domain" description="Flagellar basal body rod protein N-terminal" evidence="8">
    <location>
        <begin position="7"/>
        <end position="36"/>
    </location>
</feature>
<feature type="domain" description="Flagellar basal-body/hook protein C-terminal" evidence="9">
    <location>
        <begin position="655"/>
        <end position="694"/>
    </location>
</feature>
<protein>
    <recommendedName>
        <fullName evidence="4">Flagellar hook-associated protein 1</fullName>
    </recommendedName>
</protein>
<dbReference type="PANTHER" id="PTHR30033:SF1">
    <property type="entry name" value="FLAGELLAR HOOK-ASSOCIATED PROTEIN 1"/>
    <property type="match status" value="1"/>
</dbReference>
<evidence type="ECO:0000256" key="3">
    <source>
        <dbReference type="ARBA" id="ARBA00009677"/>
    </source>
</evidence>
<dbReference type="PRINTS" id="PR01005">
    <property type="entry name" value="FLGHOOKAP1"/>
</dbReference>
<dbReference type="GO" id="GO:0044780">
    <property type="term" value="P:bacterial-type flagellum assembly"/>
    <property type="evidence" value="ECO:0007669"/>
    <property type="project" value="InterPro"/>
</dbReference>
<keyword evidence="6" id="KW-0975">Bacterial flagellum</keyword>